<organism evidence="2 3">
    <name type="scientific">Araneus ventricosus</name>
    <name type="common">Orbweaver spider</name>
    <name type="synonym">Epeira ventricosa</name>
    <dbReference type="NCBI Taxonomy" id="182803"/>
    <lineage>
        <taxon>Eukaryota</taxon>
        <taxon>Metazoa</taxon>
        <taxon>Ecdysozoa</taxon>
        <taxon>Arthropoda</taxon>
        <taxon>Chelicerata</taxon>
        <taxon>Arachnida</taxon>
        <taxon>Araneae</taxon>
        <taxon>Araneomorphae</taxon>
        <taxon>Entelegynae</taxon>
        <taxon>Araneoidea</taxon>
        <taxon>Araneidae</taxon>
        <taxon>Araneus</taxon>
    </lineage>
</organism>
<dbReference type="PANTHER" id="PTHR46114">
    <property type="entry name" value="APPLE DOMAIN-CONTAINING PROTEIN"/>
    <property type="match status" value="1"/>
</dbReference>
<dbReference type="PANTHER" id="PTHR46114:SF1">
    <property type="entry name" value="ZAD DOMAIN-CONTAINING PROTEIN"/>
    <property type="match status" value="1"/>
</dbReference>
<dbReference type="Proteomes" id="UP000499080">
    <property type="component" value="Unassembled WGS sequence"/>
</dbReference>
<dbReference type="EMBL" id="BGPR01000044">
    <property type="protein sequence ID" value="GBL85710.1"/>
    <property type="molecule type" value="Genomic_DNA"/>
</dbReference>
<evidence type="ECO:0000313" key="3">
    <source>
        <dbReference type="Proteomes" id="UP000499080"/>
    </source>
</evidence>
<reference evidence="2 3" key="1">
    <citation type="journal article" date="2019" name="Sci. Rep.">
        <title>Orb-weaving spider Araneus ventricosus genome elucidates the spidroin gene catalogue.</title>
        <authorList>
            <person name="Kono N."/>
            <person name="Nakamura H."/>
            <person name="Ohtoshi R."/>
            <person name="Moran D.A.P."/>
            <person name="Shinohara A."/>
            <person name="Yoshida Y."/>
            <person name="Fujiwara M."/>
            <person name="Mori M."/>
            <person name="Tomita M."/>
            <person name="Arakawa K."/>
        </authorList>
    </citation>
    <scope>NUCLEOTIDE SEQUENCE [LARGE SCALE GENOMIC DNA]</scope>
</reference>
<dbReference type="OrthoDB" id="8063408at2759"/>
<sequence>MQDELKSLFPTLPYSEEQGERFHQDVRDIERRYQGRWDVNMLADYCWMLRRETEDSKRKRARRGVKEKKKRFHGQKEQVFNSKNPNRKTEGTLGKHKNYFQKEVPDVVTLHLDGKLLPALSARKSKEERFPIVISYGLKKQLIAVPRLDNSTGKEQEHAVWKAISD</sequence>
<feature type="compositionally biased region" description="Basic residues" evidence="1">
    <location>
        <begin position="58"/>
        <end position="73"/>
    </location>
</feature>
<dbReference type="AlphaFoldDB" id="A0A4Y2B0R1"/>
<keyword evidence="3" id="KW-1185">Reference proteome</keyword>
<feature type="region of interest" description="Disordered" evidence="1">
    <location>
        <begin position="54"/>
        <end position="96"/>
    </location>
</feature>
<protein>
    <submittedName>
        <fullName evidence="2">Uncharacterized protein</fullName>
    </submittedName>
</protein>
<evidence type="ECO:0000256" key="1">
    <source>
        <dbReference type="SAM" id="MobiDB-lite"/>
    </source>
</evidence>
<proteinExistence type="predicted"/>
<name>A0A4Y2B0R1_ARAVE</name>
<evidence type="ECO:0000313" key="2">
    <source>
        <dbReference type="EMBL" id="GBL85710.1"/>
    </source>
</evidence>
<accession>A0A4Y2B0R1</accession>
<gene>
    <name evidence="2" type="ORF">AVEN_193161_1</name>
</gene>
<comment type="caution">
    <text evidence="2">The sequence shown here is derived from an EMBL/GenBank/DDBJ whole genome shotgun (WGS) entry which is preliminary data.</text>
</comment>